<evidence type="ECO:0000313" key="1">
    <source>
        <dbReference type="EMBL" id="GBP25146.1"/>
    </source>
</evidence>
<reference evidence="1 2" key="1">
    <citation type="journal article" date="2019" name="Commun. Biol.">
        <title>The bagworm genome reveals a unique fibroin gene that provides high tensile strength.</title>
        <authorList>
            <person name="Kono N."/>
            <person name="Nakamura H."/>
            <person name="Ohtoshi R."/>
            <person name="Tomita M."/>
            <person name="Numata K."/>
            <person name="Arakawa K."/>
        </authorList>
    </citation>
    <scope>NUCLEOTIDE SEQUENCE [LARGE SCALE GENOMIC DNA]</scope>
</reference>
<comment type="caution">
    <text evidence="1">The sequence shown here is derived from an EMBL/GenBank/DDBJ whole genome shotgun (WGS) entry which is preliminary data.</text>
</comment>
<sequence>MRPALGQEEPACRCRVYERKGSQTDWRRDALRYEAKNNANLKFKNMSNNVTRVPCSRVYRGSCRRPRSGRVRPPCRESASAQCSTTVTAVPRLTNGGTRYRHANGRTQRSIVLCKLEYFPASSMNLQKERVLVDAIEARCELRIAEMWPGELICNQF</sequence>
<dbReference type="EMBL" id="BGZK01000169">
    <property type="protein sequence ID" value="GBP25146.1"/>
    <property type="molecule type" value="Genomic_DNA"/>
</dbReference>
<name>A0A4C1UGQ9_EUMVA</name>
<organism evidence="1 2">
    <name type="scientific">Eumeta variegata</name>
    <name type="common">Bagworm moth</name>
    <name type="synonym">Eumeta japonica</name>
    <dbReference type="NCBI Taxonomy" id="151549"/>
    <lineage>
        <taxon>Eukaryota</taxon>
        <taxon>Metazoa</taxon>
        <taxon>Ecdysozoa</taxon>
        <taxon>Arthropoda</taxon>
        <taxon>Hexapoda</taxon>
        <taxon>Insecta</taxon>
        <taxon>Pterygota</taxon>
        <taxon>Neoptera</taxon>
        <taxon>Endopterygota</taxon>
        <taxon>Lepidoptera</taxon>
        <taxon>Glossata</taxon>
        <taxon>Ditrysia</taxon>
        <taxon>Tineoidea</taxon>
        <taxon>Psychidae</taxon>
        <taxon>Oiketicinae</taxon>
        <taxon>Eumeta</taxon>
    </lineage>
</organism>
<accession>A0A4C1UGQ9</accession>
<dbReference type="AlphaFoldDB" id="A0A4C1UGQ9"/>
<protein>
    <submittedName>
        <fullName evidence="1">Uncharacterized protein</fullName>
    </submittedName>
</protein>
<evidence type="ECO:0000313" key="2">
    <source>
        <dbReference type="Proteomes" id="UP000299102"/>
    </source>
</evidence>
<gene>
    <name evidence="1" type="ORF">EVAR_19628_1</name>
</gene>
<proteinExistence type="predicted"/>
<dbReference type="Proteomes" id="UP000299102">
    <property type="component" value="Unassembled WGS sequence"/>
</dbReference>
<keyword evidence="2" id="KW-1185">Reference proteome</keyword>